<dbReference type="FunFam" id="1.25.70.10:FF:000001">
    <property type="entry name" value="Mitochondrial transcription termination factor-like"/>
    <property type="match status" value="1"/>
</dbReference>
<dbReference type="PANTHER" id="PTHR13068">
    <property type="entry name" value="CGI-12 PROTEIN-RELATED"/>
    <property type="match status" value="1"/>
</dbReference>
<dbReference type="InterPro" id="IPR038538">
    <property type="entry name" value="MTERF_sf"/>
</dbReference>
<evidence type="ECO:0000313" key="4">
    <source>
        <dbReference type="EMBL" id="CAL0301475.1"/>
    </source>
</evidence>
<dbReference type="PANTHER" id="PTHR13068:SF166">
    <property type="entry name" value="TRANSCRIPTION TERMINATION FACTOR MTERF15, MITOCHONDRIAL-LIKE"/>
    <property type="match status" value="1"/>
</dbReference>
<name>A0AAV1VWR8_LUPLU</name>
<protein>
    <recommendedName>
        <fullName evidence="6">mTERF protein</fullName>
    </recommendedName>
</protein>
<dbReference type="EMBL" id="CAXHTB010000002">
    <property type="protein sequence ID" value="CAL0301475.1"/>
    <property type="molecule type" value="Genomic_DNA"/>
</dbReference>
<dbReference type="Pfam" id="PF02536">
    <property type="entry name" value="mTERF"/>
    <property type="match status" value="2"/>
</dbReference>
<dbReference type="GO" id="GO:0006353">
    <property type="term" value="P:DNA-templated transcription termination"/>
    <property type="evidence" value="ECO:0007669"/>
    <property type="project" value="UniProtKB-KW"/>
</dbReference>
<evidence type="ECO:0000256" key="2">
    <source>
        <dbReference type="ARBA" id="ARBA00022472"/>
    </source>
</evidence>
<keyword evidence="2" id="KW-0806">Transcription termination</keyword>
<comment type="caution">
    <text evidence="4">The sequence shown here is derived from an EMBL/GenBank/DDBJ whole genome shotgun (WGS) entry which is preliminary data.</text>
</comment>
<evidence type="ECO:0008006" key="6">
    <source>
        <dbReference type="Google" id="ProtNLM"/>
    </source>
</evidence>
<reference evidence="4 5" key="1">
    <citation type="submission" date="2024-03" db="EMBL/GenBank/DDBJ databases">
        <authorList>
            <person name="Martinez-Hernandez J."/>
        </authorList>
    </citation>
    <scope>NUCLEOTIDE SEQUENCE [LARGE SCALE GENOMIC DNA]</scope>
</reference>
<gene>
    <name evidence="4" type="ORF">LLUT_LOCUS2535</name>
</gene>
<proteinExistence type="inferred from homology"/>
<dbReference type="AlphaFoldDB" id="A0AAV1VWR8"/>
<keyword evidence="3" id="KW-0809">Transit peptide</keyword>
<evidence type="ECO:0000256" key="1">
    <source>
        <dbReference type="ARBA" id="ARBA00007692"/>
    </source>
</evidence>
<dbReference type="SMART" id="SM00733">
    <property type="entry name" value="Mterf"/>
    <property type="match status" value="7"/>
</dbReference>
<accession>A0AAV1VWR8</accession>
<dbReference type="InterPro" id="IPR003690">
    <property type="entry name" value="MTERF"/>
</dbReference>
<comment type="similarity">
    <text evidence="1">Belongs to the mTERF family.</text>
</comment>
<dbReference type="GO" id="GO:0003676">
    <property type="term" value="F:nucleic acid binding"/>
    <property type="evidence" value="ECO:0007669"/>
    <property type="project" value="InterPro"/>
</dbReference>
<evidence type="ECO:0000256" key="3">
    <source>
        <dbReference type="ARBA" id="ARBA00022946"/>
    </source>
</evidence>
<evidence type="ECO:0000313" key="5">
    <source>
        <dbReference type="Proteomes" id="UP001497480"/>
    </source>
</evidence>
<organism evidence="4 5">
    <name type="scientific">Lupinus luteus</name>
    <name type="common">European yellow lupine</name>
    <dbReference type="NCBI Taxonomy" id="3873"/>
    <lineage>
        <taxon>Eukaryota</taxon>
        <taxon>Viridiplantae</taxon>
        <taxon>Streptophyta</taxon>
        <taxon>Embryophyta</taxon>
        <taxon>Tracheophyta</taxon>
        <taxon>Spermatophyta</taxon>
        <taxon>Magnoliopsida</taxon>
        <taxon>eudicotyledons</taxon>
        <taxon>Gunneridae</taxon>
        <taxon>Pentapetalae</taxon>
        <taxon>rosids</taxon>
        <taxon>fabids</taxon>
        <taxon>Fabales</taxon>
        <taxon>Fabaceae</taxon>
        <taxon>Papilionoideae</taxon>
        <taxon>50 kb inversion clade</taxon>
        <taxon>genistoids sensu lato</taxon>
        <taxon>core genistoids</taxon>
        <taxon>Genisteae</taxon>
        <taxon>Lupinus</taxon>
    </lineage>
</organism>
<keyword evidence="2" id="KW-0804">Transcription</keyword>
<sequence>MNTLLPHQSNPLSQQKFKIMFKSLLHLKTIISTTFQTTSPISLHSSLSLQFFTTTSTSKLPKRPRFTTSKNLDPFIAFFKSHGFSVSQVNTILTKSPRLISCNPHQLILPKFEFLASKGASTSDIVGAVTKNPNFLRSSIEDKITPTYELMRRFFKSDKEALNYFITWPALLKNKKVVEQVFKILCDEGVKHSHIAYLIRMRSCVLRSGGLRKVVDEVKELGFDPSKSDFVTALAAKVSVSKTKWNEKVDAFKSWGWSEETIAAAFKRHPRCMLASKDKINAIMSFWVNQLGWNSLEIAMFPAILGYSLEKRIIPRTSVIQCLLTLGLRQNNASIYSPFVVPEKLFLEKYVKKFEKESFQLLKLYHGERKK</sequence>
<keyword evidence="5" id="KW-1185">Reference proteome</keyword>
<dbReference type="Proteomes" id="UP001497480">
    <property type="component" value="Unassembled WGS sequence"/>
</dbReference>
<keyword evidence="2" id="KW-0805">Transcription regulation</keyword>
<dbReference type="Gene3D" id="1.25.70.10">
    <property type="entry name" value="Transcription termination factor 3, mitochondrial"/>
    <property type="match status" value="1"/>
</dbReference>